<dbReference type="AlphaFoldDB" id="A0A6M4H8J4"/>
<keyword evidence="2 4" id="KW-0456">Lyase</keyword>
<dbReference type="GO" id="GO:0005829">
    <property type="term" value="C:cytosol"/>
    <property type="evidence" value="ECO:0007669"/>
    <property type="project" value="TreeGrafter"/>
</dbReference>
<dbReference type="InterPro" id="IPR001303">
    <property type="entry name" value="Aldolase_II/adducin_N"/>
</dbReference>
<dbReference type="PANTHER" id="PTHR22789:SF0">
    <property type="entry name" value="3-OXO-TETRONATE 4-PHOSPHATE DECARBOXYLASE-RELATED"/>
    <property type="match status" value="1"/>
</dbReference>
<feature type="domain" description="Class II aldolase/adducin N-terminal" evidence="3">
    <location>
        <begin position="7"/>
        <end position="181"/>
    </location>
</feature>
<dbReference type="InParanoid" id="A0A6M4H8J4"/>
<dbReference type="EMBL" id="CP053073">
    <property type="protein sequence ID" value="QJR16039.1"/>
    <property type="molecule type" value="Genomic_DNA"/>
</dbReference>
<dbReference type="Pfam" id="PF00596">
    <property type="entry name" value="Aldolase_II"/>
    <property type="match status" value="1"/>
</dbReference>
<dbReference type="GO" id="GO:0019323">
    <property type="term" value="P:pentose catabolic process"/>
    <property type="evidence" value="ECO:0007669"/>
    <property type="project" value="TreeGrafter"/>
</dbReference>
<accession>A0A6M4H8J4</accession>
<gene>
    <name evidence="4" type="primary">ald2</name>
    <name evidence="4" type="ORF">DSM104440_02867</name>
</gene>
<dbReference type="SMART" id="SM01007">
    <property type="entry name" value="Aldolase_II"/>
    <property type="match status" value="1"/>
</dbReference>
<dbReference type="FunCoup" id="A0A6M4H8J4">
    <property type="interactions" value="296"/>
</dbReference>
<dbReference type="Proteomes" id="UP000503096">
    <property type="component" value="Chromosome"/>
</dbReference>
<dbReference type="KEGG" id="upl:DSM104440_02867"/>
<sequence length="210" mass="22766">MKKELRLQVVEAARRMNASGINQGKSGNLSVRTEGGFLVTPTGVPYERLVPEDLALVHPDGAHEGPRAPSSEWRFHRDIYVTRPEANAVVHCHSPYATTLACLRRGIPAFHYEVAFAGAADIACADYATFGTQALSDAALAALAGRRACLLANHGQIAIGANLEAAFVLAEKVEALARMYWQALQIGEPTILDAAEMARVLEKFKDYGRH</sequence>
<dbReference type="GO" id="GO:0046872">
    <property type="term" value="F:metal ion binding"/>
    <property type="evidence" value="ECO:0007669"/>
    <property type="project" value="UniProtKB-KW"/>
</dbReference>
<keyword evidence="5" id="KW-1185">Reference proteome</keyword>
<evidence type="ECO:0000259" key="3">
    <source>
        <dbReference type="SMART" id="SM01007"/>
    </source>
</evidence>
<dbReference type="EC" id="4.1.2.-" evidence="4"/>
<organism evidence="4 5">
    <name type="scientific">Usitatibacter palustris</name>
    <dbReference type="NCBI Taxonomy" id="2732487"/>
    <lineage>
        <taxon>Bacteria</taxon>
        <taxon>Pseudomonadati</taxon>
        <taxon>Pseudomonadota</taxon>
        <taxon>Betaproteobacteria</taxon>
        <taxon>Nitrosomonadales</taxon>
        <taxon>Usitatibacteraceae</taxon>
        <taxon>Usitatibacter</taxon>
    </lineage>
</organism>
<evidence type="ECO:0000313" key="4">
    <source>
        <dbReference type="EMBL" id="QJR16039.1"/>
    </source>
</evidence>
<name>A0A6M4H8J4_9PROT</name>
<protein>
    <submittedName>
        <fullName evidence="4">5-(Methylthio)ribulose-1-phosphate aldolase</fullName>
        <ecNumber evidence="4">4.1.2.-</ecNumber>
    </submittedName>
</protein>
<evidence type="ECO:0000256" key="1">
    <source>
        <dbReference type="ARBA" id="ARBA00022723"/>
    </source>
</evidence>
<dbReference type="InterPro" id="IPR036409">
    <property type="entry name" value="Aldolase_II/adducin_N_sf"/>
</dbReference>
<dbReference type="PANTHER" id="PTHR22789">
    <property type="entry name" value="FUCULOSE PHOSPHATE ALDOLASE"/>
    <property type="match status" value="1"/>
</dbReference>
<evidence type="ECO:0000256" key="2">
    <source>
        <dbReference type="ARBA" id="ARBA00023239"/>
    </source>
</evidence>
<evidence type="ECO:0000313" key="5">
    <source>
        <dbReference type="Proteomes" id="UP000503096"/>
    </source>
</evidence>
<dbReference type="Gene3D" id="3.40.225.10">
    <property type="entry name" value="Class II aldolase/adducin N-terminal domain"/>
    <property type="match status" value="1"/>
</dbReference>
<dbReference type="SUPFAM" id="SSF53639">
    <property type="entry name" value="AraD/HMP-PK domain-like"/>
    <property type="match status" value="1"/>
</dbReference>
<dbReference type="GO" id="GO:0016832">
    <property type="term" value="F:aldehyde-lyase activity"/>
    <property type="evidence" value="ECO:0007669"/>
    <property type="project" value="TreeGrafter"/>
</dbReference>
<keyword evidence="1" id="KW-0479">Metal-binding</keyword>
<proteinExistence type="predicted"/>
<dbReference type="InterPro" id="IPR050197">
    <property type="entry name" value="Aldolase_class_II_sugar_metab"/>
</dbReference>
<reference evidence="4 5" key="1">
    <citation type="submission" date="2020-04" db="EMBL/GenBank/DDBJ databases">
        <title>Usitatibacter rugosus gen. nov., sp. nov. and Usitatibacter palustris sp. nov., novel members of Usitatibacteraceae fam. nov. within the order Nitrosomonadales isolated from soil.</title>
        <authorList>
            <person name="Huber K.J."/>
            <person name="Neumann-Schaal M."/>
            <person name="Geppert A."/>
            <person name="Luckner M."/>
            <person name="Wanner G."/>
            <person name="Overmann J."/>
        </authorList>
    </citation>
    <scope>NUCLEOTIDE SEQUENCE [LARGE SCALE GENOMIC DNA]</scope>
    <source>
        <strain evidence="4 5">Swamp67</strain>
    </source>
</reference>